<evidence type="ECO:0000313" key="1">
    <source>
        <dbReference type="EMBL" id="ASR75592.1"/>
    </source>
</evidence>
<keyword evidence="2" id="KW-1185">Reference proteome</keyword>
<protein>
    <submittedName>
        <fullName evidence="1">Uncharacterized protein</fullName>
    </submittedName>
</protein>
<dbReference type="Proteomes" id="UP000223009">
    <property type="component" value="Segment"/>
</dbReference>
<dbReference type="EMBL" id="MF155946">
    <property type="protein sequence ID" value="ASR75592.1"/>
    <property type="molecule type" value="Genomic_DNA"/>
</dbReference>
<proteinExistence type="predicted"/>
<gene>
    <name evidence="1" type="ORF">SEA_MILDRED21_234</name>
</gene>
<reference evidence="1 2" key="1">
    <citation type="submission" date="2017-05" db="EMBL/GenBank/DDBJ databases">
        <authorList>
            <person name="Chapman J."/>
            <person name="Chang C."/>
            <person name="Suresh T."/>
            <person name="Shishido T.C."/>
            <person name="Bindert I."/>
            <person name="Shaffer C.D."/>
            <person name="Weston-Hafer K.A."/>
            <person name="Russell D.A."/>
            <person name="Pope W.H."/>
            <person name="Jacobs-Sera D."/>
            <person name="Hendrix R.W."/>
            <person name="Hatfull G.F."/>
        </authorList>
    </citation>
    <scope>NUCLEOTIDE SEQUENCE [LARGE SCALE GENOMIC DNA]</scope>
</reference>
<organism evidence="1 2">
    <name type="scientific">Streptomyces phage Mildred21</name>
    <dbReference type="NCBI Taxonomy" id="2023959"/>
    <lineage>
        <taxon>Viruses</taxon>
        <taxon>Duplodnaviria</taxon>
        <taxon>Heunggongvirae</taxon>
        <taxon>Uroviricota</taxon>
        <taxon>Caudoviricetes</taxon>
        <taxon>Stanwilliamsviridae</taxon>
        <taxon>Boydwoodruffvirinae</taxon>
        <taxon>Samistivirus</taxon>
        <taxon>Samistivirus mildred21</taxon>
    </lineage>
</organism>
<dbReference type="OrthoDB" id="17745at10239"/>
<evidence type="ECO:0000313" key="2">
    <source>
        <dbReference type="Proteomes" id="UP000223009"/>
    </source>
</evidence>
<name>A0A222YUD6_9CAUD</name>
<sequence>MSAENVVALMAIDNVRKAFREFRFEPGTGFTCDLVQYPATQHDVPNFALWAYKNTFDNLTEHQKLLITEQIGSLIQLIRSLGVNCILEVHDAPGKSGSQGRD</sequence>
<accession>A0A222YUD6</accession>